<name>A0A9N9IXT8_9GLOM</name>
<dbReference type="Pfam" id="PF00004">
    <property type="entry name" value="AAA"/>
    <property type="match status" value="1"/>
</dbReference>
<keyword evidence="1 4" id="KW-0547">Nucleotide-binding</keyword>
<sequence>VTSGYVAKDLEKLVRLAVLHSLRELMAIDKKPMRQDHDDNELENLFGKMSLSDMDYESKCLNFYRSWKLKWDNFQYALSIMKPSQKVEFESVLPSRRWCDIMVYFRYEDLKRKIEKMVKLPLTHSDTYARLGLKPTSGLLLYGPSGCGKTILVQALVYESRMNVICVKGPSICSKYFGETENIIRNLFKTARKISPCIIFFDEIDSIASRRDWNDEEGNVGVGERVLSTLLNEMDGIQELNDVLVIGCTNRPDRIDDALVRPGRIDQSLYVGLPNKDERTDILK</sequence>
<dbReference type="SMART" id="SM00382">
    <property type="entry name" value="AAA"/>
    <property type="match status" value="1"/>
</dbReference>
<dbReference type="PROSITE" id="PS00674">
    <property type="entry name" value="AAA"/>
    <property type="match status" value="1"/>
</dbReference>
<evidence type="ECO:0000256" key="1">
    <source>
        <dbReference type="ARBA" id="ARBA00022741"/>
    </source>
</evidence>
<dbReference type="GO" id="GO:0016887">
    <property type="term" value="F:ATP hydrolysis activity"/>
    <property type="evidence" value="ECO:0007669"/>
    <property type="project" value="InterPro"/>
</dbReference>
<dbReference type="EMBL" id="CAJVPV010038267">
    <property type="protein sequence ID" value="CAG8756403.1"/>
    <property type="molecule type" value="Genomic_DNA"/>
</dbReference>
<dbReference type="InterPro" id="IPR050168">
    <property type="entry name" value="AAA_ATPase_domain"/>
</dbReference>
<dbReference type="InterPro" id="IPR027417">
    <property type="entry name" value="P-loop_NTPase"/>
</dbReference>
<protein>
    <submittedName>
        <fullName evidence="6">15719_t:CDS:1</fullName>
    </submittedName>
</protein>
<feature type="domain" description="AAA+ ATPase" evidence="5">
    <location>
        <begin position="135"/>
        <end position="275"/>
    </location>
</feature>
<dbReference type="Proteomes" id="UP000789342">
    <property type="component" value="Unassembled WGS sequence"/>
</dbReference>
<evidence type="ECO:0000313" key="6">
    <source>
        <dbReference type="EMBL" id="CAG8756403.1"/>
    </source>
</evidence>
<dbReference type="FunFam" id="3.40.50.300:FF:001025">
    <property type="entry name" value="ATPase family, AAA domain-containing 2B"/>
    <property type="match status" value="1"/>
</dbReference>
<keyword evidence="2 4" id="KW-0067">ATP-binding</keyword>
<reference evidence="6" key="1">
    <citation type="submission" date="2021-06" db="EMBL/GenBank/DDBJ databases">
        <authorList>
            <person name="Kallberg Y."/>
            <person name="Tangrot J."/>
            <person name="Rosling A."/>
        </authorList>
    </citation>
    <scope>NUCLEOTIDE SEQUENCE</scope>
    <source>
        <strain evidence="6">CL551</strain>
    </source>
</reference>
<dbReference type="GO" id="GO:0005524">
    <property type="term" value="F:ATP binding"/>
    <property type="evidence" value="ECO:0007669"/>
    <property type="project" value="UniProtKB-KW"/>
</dbReference>
<dbReference type="GO" id="GO:0005737">
    <property type="term" value="C:cytoplasm"/>
    <property type="evidence" value="ECO:0007669"/>
    <property type="project" value="TreeGrafter"/>
</dbReference>
<evidence type="ECO:0000313" key="7">
    <source>
        <dbReference type="Proteomes" id="UP000789342"/>
    </source>
</evidence>
<dbReference type="AlphaFoldDB" id="A0A9N9IXT8"/>
<evidence type="ECO:0000256" key="2">
    <source>
        <dbReference type="ARBA" id="ARBA00022840"/>
    </source>
</evidence>
<evidence type="ECO:0000256" key="3">
    <source>
        <dbReference type="ARBA" id="ARBA00023054"/>
    </source>
</evidence>
<dbReference type="OrthoDB" id="5421at2759"/>
<proteinExistence type="inferred from homology"/>
<comment type="caution">
    <text evidence="6">The sequence shown here is derived from an EMBL/GenBank/DDBJ whole genome shotgun (WGS) entry which is preliminary data.</text>
</comment>
<comment type="similarity">
    <text evidence="4">Belongs to the AAA ATPase family.</text>
</comment>
<accession>A0A9N9IXT8</accession>
<dbReference type="PANTHER" id="PTHR23077:SF51">
    <property type="entry name" value="AAA+ ATPASE DOMAIN-CONTAINING PROTEIN"/>
    <property type="match status" value="1"/>
</dbReference>
<keyword evidence="7" id="KW-1185">Reference proteome</keyword>
<dbReference type="PANTHER" id="PTHR23077">
    <property type="entry name" value="AAA-FAMILY ATPASE"/>
    <property type="match status" value="1"/>
</dbReference>
<dbReference type="SUPFAM" id="SSF52540">
    <property type="entry name" value="P-loop containing nucleoside triphosphate hydrolases"/>
    <property type="match status" value="1"/>
</dbReference>
<keyword evidence="3" id="KW-0175">Coiled coil</keyword>
<feature type="non-terminal residue" evidence="6">
    <location>
        <position position="1"/>
    </location>
</feature>
<evidence type="ECO:0000256" key="4">
    <source>
        <dbReference type="RuleBase" id="RU003651"/>
    </source>
</evidence>
<dbReference type="Gene3D" id="3.40.50.300">
    <property type="entry name" value="P-loop containing nucleotide triphosphate hydrolases"/>
    <property type="match status" value="1"/>
</dbReference>
<organism evidence="6 7">
    <name type="scientific">Acaulospora morrowiae</name>
    <dbReference type="NCBI Taxonomy" id="94023"/>
    <lineage>
        <taxon>Eukaryota</taxon>
        <taxon>Fungi</taxon>
        <taxon>Fungi incertae sedis</taxon>
        <taxon>Mucoromycota</taxon>
        <taxon>Glomeromycotina</taxon>
        <taxon>Glomeromycetes</taxon>
        <taxon>Diversisporales</taxon>
        <taxon>Acaulosporaceae</taxon>
        <taxon>Acaulospora</taxon>
    </lineage>
</organism>
<dbReference type="InterPro" id="IPR003959">
    <property type="entry name" value="ATPase_AAA_core"/>
</dbReference>
<dbReference type="Gene3D" id="1.10.8.60">
    <property type="match status" value="2"/>
</dbReference>
<dbReference type="InterPro" id="IPR003593">
    <property type="entry name" value="AAA+_ATPase"/>
</dbReference>
<feature type="non-terminal residue" evidence="6">
    <location>
        <position position="284"/>
    </location>
</feature>
<dbReference type="InterPro" id="IPR003960">
    <property type="entry name" value="ATPase_AAA_CS"/>
</dbReference>
<evidence type="ECO:0000259" key="5">
    <source>
        <dbReference type="SMART" id="SM00382"/>
    </source>
</evidence>
<gene>
    <name evidence="6" type="ORF">AMORRO_LOCUS15627</name>
</gene>